<feature type="binding site" evidence="13">
    <location>
        <position position="55"/>
    </location>
    <ligand>
        <name>ATP</name>
        <dbReference type="ChEBI" id="CHEBI:30616"/>
    </ligand>
</feature>
<organism evidence="15 16">
    <name type="scientific">Enterococcus cecorum</name>
    <dbReference type="NCBI Taxonomy" id="44008"/>
    <lineage>
        <taxon>Bacteria</taxon>
        <taxon>Bacillati</taxon>
        <taxon>Bacillota</taxon>
        <taxon>Bacilli</taxon>
        <taxon>Lactobacillales</taxon>
        <taxon>Enterococcaceae</taxon>
        <taxon>Enterococcus</taxon>
    </lineage>
</organism>
<dbReference type="GO" id="GO:0005524">
    <property type="term" value="F:ATP binding"/>
    <property type="evidence" value="ECO:0007669"/>
    <property type="project" value="UniProtKB-KW"/>
</dbReference>
<sequence length="240" mass="26222">MVEPKYKRVILKLSGEALAGEKGFGINPPTIKEIVKELKEVHDLGVELAIVVGGGNIWRGQIGAQMGMERAQADYMGMLATVMNALALQDTLENEGVPTRVQTSIEMRQIAEPYIRRRAERHLEKNRVVIFACGTGNPYFSTDTTAALRAAEINADVILMAKNNVDGVYSADPKLDENAVKFEKLTHLEVIAKGLQVMDSTASSLSMDNDIPLVVFNLNQPGNIRRAIMGENIGTTVKGK</sequence>
<keyword evidence="6 13" id="KW-0808">Transferase</keyword>
<evidence type="ECO:0000256" key="9">
    <source>
        <dbReference type="ARBA" id="ARBA00022840"/>
    </source>
</evidence>
<feature type="binding site" evidence="13">
    <location>
        <position position="169"/>
    </location>
    <ligand>
        <name>ATP</name>
        <dbReference type="ChEBI" id="CHEBI:30616"/>
    </ligand>
</feature>
<comment type="activity regulation">
    <text evidence="13">Allosterically activated by GTP. Inhibited by UTP.</text>
</comment>
<comment type="caution">
    <text evidence="15">The sequence shown here is derived from an EMBL/GenBank/DDBJ whole genome shotgun (WGS) entry which is preliminary data.</text>
</comment>
<evidence type="ECO:0000256" key="3">
    <source>
        <dbReference type="ARBA" id="ARBA00007614"/>
    </source>
</evidence>
<evidence type="ECO:0000256" key="5">
    <source>
        <dbReference type="ARBA" id="ARBA00022533"/>
    </source>
</evidence>
<name>A0AAP6M681_9ENTE</name>
<dbReference type="Proteomes" id="UP001290582">
    <property type="component" value="Unassembled WGS sequence"/>
</dbReference>
<feature type="binding site" evidence="13">
    <location>
        <begin position="12"/>
        <end position="15"/>
    </location>
    <ligand>
        <name>ATP</name>
        <dbReference type="ChEBI" id="CHEBI:30616"/>
    </ligand>
</feature>
<dbReference type="GO" id="GO:0005737">
    <property type="term" value="C:cytoplasm"/>
    <property type="evidence" value="ECO:0007669"/>
    <property type="project" value="UniProtKB-SubCell"/>
</dbReference>
<feature type="binding site" evidence="13">
    <location>
        <position position="172"/>
    </location>
    <ligand>
        <name>ATP</name>
        <dbReference type="ChEBI" id="CHEBI:30616"/>
    </ligand>
</feature>
<evidence type="ECO:0000256" key="4">
    <source>
        <dbReference type="ARBA" id="ARBA00022490"/>
    </source>
</evidence>
<feature type="binding site" evidence="13">
    <location>
        <position position="54"/>
    </location>
    <ligand>
        <name>UMP</name>
        <dbReference type="ChEBI" id="CHEBI:57865"/>
    </ligand>
</feature>
<evidence type="ECO:0000313" key="15">
    <source>
        <dbReference type="EMBL" id="MDZ5596765.1"/>
    </source>
</evidence>
<dbReference type="Gene3D" id="3.40.1160.10">
    <property type="entry name" value="Acetylglutamate kinase-like"/>
    <property type="match status" value="1"/>
</dbReference>
<evidence type="ECO:0000313" key="16">
    <source>
        <dbReference type="Proteomes" id="UP001290582"/>
    </source>
</evidence>
<evidence type="ECO:0000256" key="7">
    <source>
        <dbReference type="ARBA" id="ARBA00022741"/>
    </source>
</evidence>
<dbReference type="InterPro" id="IPR036393">
    <property type="entry name" value="AceGlu_kinase-like_sf"/>
</dbReference>
<evidence type="ECO:0000256" key="1">
    <source>
        <dbReference type="ARBA" id="ARBA00004496"/>
    </source>
</evidence>
<feature type="binding site" evidence="13">
    <location>
        <position position="163"/>
    </location>
    <ligand>
        <name>ATP</name>
        <dbReference type="ChEBI" id="CHEBI:30616"/>
    </ligand>
</feature>
<dbReference type="EMBL" id="JAXOGL010000001">
    <property type="protein sequence ID" value="MDZ5596765.1"/>
    <property type="molecule type" value="Genomic_DNA"/>
</dbReference>
<keyword evidence="10 13" id="KW-0665">Pyrimidine biosynthesis</keyword>
<feature type="binding site" evidence="13">
    <location>
        <position position="74"/>
    </location>
    <ligand>
        <name>UMP</name>
        <dbReference type="ChEBI" id="CHEBI:57865"/>
    </ligand>
</feature>
<evidence type="ECO:0000256" key="12">
    <source>
        <dbReference type="ARBA" id="ARBA00054149"/>
    </source>
</evidence>
<dbReference type="NCBIfam" id="TIGR02075">
    <property type="entry name" value="pyrH_bact"/>
    <property type="match status" value="1"/>
</dbReference>
<protein>
    <recommendedName>
        <fullName evidence="13">Uridylate kinase</fullName>
        <shortName evidence="13">UK</shortName>
        <ecNumber evidence="13">2.7.4.22</ecNumber>
    </recommendedName>
    <alternativeName>
        <fullName evidence="13">Uridine monophosphate kinase</fullName>
        <shortName evidence="13">UMP kinase</shortName>
        <shortName evidence="13">UMPK</shortName>
    </alternativeName>
</protein>
<dbReference type="InterPro" id="IPR015963">
    <property type="entry name" value="Uridylate_kinase_bac"/>
</dbReference>
<gene>
    <name evidence="13 15" type="primary">pyrH</name>
    <name evidence="15" type="ORF">U1294_00720</name>
</gene>
<dbReference type="PANTHER" id="PTHR42833:SF4">
    <property type="entry name" value="URIDYLATE KINASE PUMPKIN, CHLOROPLASTIC"/>
    <property type="match status" value="1"/>
</dbReference>
<feature type="domain" description="Aspartate/glutamate/uridylate kinase" evidence="14">
    <location>
        <begin position="7"/>
        <end position="217"/>
    </location>
</feature>
<proteinExistence type="inferred from homology"/>
<comment type="subcellular location">
    <subcellularLocation>
        <location evidence="1 13">Cytoplasm</location>
    </subcellularLocation>
</comment>
<dbReference type="GO" id="GO:0006225">
    <property type="term" value="P:UDP biosynthetic process"/>
    <property type="evidence" value="ECO:0007669"/>
    <property type="project" value="TreeGrafter"/>
</dbReference>
<comment type="catalytic activity">
    <reaction evidence="11 13">
        <text>UMP + ATP = UDP + ADP</text>
        <dbReference type="Rhea" id="RHEA:24400"/>
        <dbReference type="ChEBI" id="CHEBI:30616"/>
        <dbReference type="ChEBI" id="CHEBI:57865"/>
        <dbReference type="ChEBI" id="CHEBI:58223"/>
        <dbReference type="ChEBI" id="CHEBI:456216"/>
        <dbReference type="EC" id="2.7.4.22"/>
    </reaction>
</comment>
<comment type="similarity">
    <text evidence="3 13">Belongs to the UMP kinase family.</text>
</comment>
<keyword evidence="4 13" id="KW-0963">Cytoplasm</keyword>
<dbReference type="PANTHER" id="PTHR42833">
    <property type="entry name" value="URIDYLATE KINASE"/>
    <property type="match status" value="1"/>
</dbReference>
<evidence type="ECO:0000256" key="10">
    <source>
        <dbReference type="ARBA" id="ARBA00022975"/>
    </source>
</evidence>
<feature type="region of interest" description="Involved in allosteric activation by GTP" evidence="13">
    <location>
        <begin position="20"/>
        <end position="25"/>
    </location>
</feature>
<keyword evidence="7 13" id="KW-0547">Nucleotide-binding</keyword>
<dbReference type="PIRSF" id="PIRSF005650">
    <property type="entry name" value="Uridylate_kin"/>
    <property type="match status" value="1"/>
</dbReference>
<accession>A0AAP6M681</accession>
<evidence type="ECO:0000256" key="11">
    <source>
        <dbReference type="ARBA" id="ARBA00047767"/>
    </source>
</evidence>
<feature type="binding site" evidence="13">
    <location>
        <position position="59"/>
    </location>
    <ligand>
        <name>ATP</name>
        <dbReference type="ChEBI" id="CHEBI:30616"/>
    </ligand>
</feature>
<dbReference type="EC" id="2.7.4.22" evidence="13"/>
<dbReference type="CDD" id="cd04254">
    <property type="entry name" value="AAK_UMPK-PyrH-Ec"/>
    <property type="match status" value="1"/>
</dbReference>
<keyword evidence="9 13" id="KW-0067">ATP-binding</keyword>
<comment type="function">
    <text evidence="12 13">Catalyzes the reversible phosphorylation of UMP to UDP.</text>
</comment>
<dbReference type="FunFam" id="3.40.1160.10:FF:000001">
    <property type="entry name" value="Uridylate kinase"/>
    <property type="match status" value="1"/>
</dbReference>
<comment type="subunit">
    <text evidence="13">Homohexamer.</text>
</comment>
<dbReference type="InterPro" id="IPR011817">
    <property type="entry name" value="Uridylate_kinase"/>
</dbReference>
<evidence type="ECO:0000256" key="13">
    <source>
        <dbReference type="HAMAP-Rule" id="MF_01220"/>
    </source>
</evidence>
<evidence type="ECO:0000256" key="2">
    <source>
        <dbReference type="ARBA" id="ARBA00004791"/>
    </source>
</evidence>
<evidence type="ECO:0000256" key="8">
    <source>
        <dbReference type="ARBA" id="ARBA00022777"/>
    </source>
</evidence>
<dbReference type="HAMAP" id="MF_01220_B">
    <property type="entry name" value="PyrH_B"/>
    <property type="match status" value="1"/>
</dbReference>
<evidence type="ECO:0000256" key="6">
    <source>
        <dbReference type="ARBA" id="ARBA00022679"/>
    </source>
</evidence>
<dbReference type="Pfam" id="PF00696">
    <property type="entry name" value="AA_kinase"/>
    <property type="match status" value="1"/>
</dbReference>
<reference evidence="15" key="1">
    <citation type="submission" date="2023-12" db="EMBL/GenBank/DDBJ databases">
        <title>Molecular genomic analyses of Enterococcus cecorum from sepsis oubreaks in broilers.</title>
        <authorList>
            <person name="Rhoads D."/>
            <person name="Alrubaye A."/>
        </authorList>
    </citation>
    <scope>NUCLEOTIDE SEQUENCE</scope>
    <source>
        <strain evidence="15">1755</strain>
    </source>
</reference>
<keyword evidence="8 13" id="KW-0418">Kinase</keyword>
<evidence type="ECO:0000259" key="14">
    <source>
        <dbReference type="Pfam" id="PF00696"/>
    </source>
</evidence>
<feature type="binding site" evidence="13">
    <location>
        <begin position="135"/>
        <end position="142"/>
    </location>
    <ligand>
        <name>UMP</name>
        <dbReference type="ChEBI" id="CHEBI:57865"/>
    </ligand>
</feature>
<dbReference type="InterPro" id="IPR001048">
    <property type="entry name" value="Asp/Glu/Uridylate_kinase"/>
</dbReference>
<comment type="caution">
    <text evidence="13">Lacks conserved residue(s) required for the propagation of feature annotation.</text>
</comment>
<dbReference type="SUPFAM" id="SSF53633">
    <property type="entry name" value="Carbamate kinase-like"/>
    <property type="match status" value="1"/>
</dbReference>
<dbReference type="GO" id="GO:0033862">
    <property type="term" value="F:UMP kinase activity"/>
    <property type="evidence" value="ECO:0007669"/>
    <property type="project" value="UniProtKB-EC"/>
</dbReference>
<comment type="pathway">
    <text evidence="2 13">Pyrimidine metabolism; CTP biosynthesis via de novo pathway; UDP from UMP (UMPK route): step 1/1.</text>
</comment>
<dbReference type="GO" id="GO:0044210">
    <property type="term" value="P:'de novo' CTP biosynthetic process"/>
    <property type="evidence" value="ECO:0007669"/>
    <property type="project" value="UniProtKB-UniRule"/>
</dbReference>
<dbReference type="RefSeq" id="WP_047334461.1">
    <property type="nucleotide sequence ID" value="NZ_CP010064.1"/>
</dbReference>
<keyword evidence="5 13" id="KW-0021">Allosteric enzyme</keyword>
<dbReference type="AlphaFoldDB" id="A0AAP6M681"/>